<gene>
    <name evidence="1" type="ORF">MENTE1834_LOCUS12985</name>
</gene>
<protein>
    <submittedName>
        <fullName evidence="1">Uncharacterized protein</fullName>
    </submittedName>
</protein>
<sequence length="67" mass="7911">MFLLPSDLALIPPFNISQYNNLLIWPNSFIYLLDSDRFESSLFQFCFFTLFEAYFHAAFTIKKSNDS</sequence>
<proteinExistence type="predicted"/>
<keyword evidence="2" id="KW-1185">Reference proteome</keyword>
<accession>A0ACB0YJF3</accession>
<dbReference type="Proteomes" id="UP001497535">
    <property type="component" value="Unassembled WGS sequence"/>
</dbReference>
<dbReference type="EMBL" id="CAVMJV010000013">
    <property type="protein sequence ID" value="CAK5049222.1"/>
    <property type="molecule type" value="Genomic_DNA"/>
</dbReference>
<reference evidence="1" key="1">
    <citation type="submission" date="2023-11" db="EMBL/GenBank/DDBJ databases">
        <authorList>
            <person name="Poullet M."/>
        </authorList>
    </citation>
    <scope>NUCLEOTIDE SEQUENCE</scope>
    <source>
        <strain evidence="1">E1834</strain>
    </source>
</reference>
<evidence type="ECO:0000313" key="1">
    <source>
        <dbReference type="EMBL" id="CAK5049222.1"/>
    </source>
</evidence>
<comment type="caution">
    <text evidence="1">The sequence shown here is derived from an EMBL/GenBank/DDBJ whole genome shotgun (WGS) entry which is preliminary data.</text>
</comment>
<name>A0ACB0YJF3_MELEN</name>
<evidence type="ECO:0000313" key="2">
    <source>
        <dbReference type="Proteomes" id="UP001497535"/>
    </source>
</evidence>
<organism evidence="1 2">
    <name type="scientific">Meloidogyne enterolobii</name>
    <name type="common">Root-knot nematode worm</name>
    <name type="synonym">Meloidogyne mayaguensis</name>
    <dbReference type="NCBI Taxonomy" id="390850"/>
    <lineage>
        <taxon>Eukaryota</taxon>
        <taxon>Metazoa</taxon>
        <taxon>Ecdysozoa</taxon>
        <taxon>Nematoda</taxon>
        <taxon>Chromadorea</taxon>
        <taxon>Rhabditida</taxon>
        <taxon>Tylenchina</taxon>
        <taxon>Tylenchomorpha</taxon>
        <taxon>Tylenchoidea</taxon>
        <taxon>Meloidogynidae</taxon>
        <taxon>Meloidogyninae</taxon>
        <taxon>Meloidogyne</taxon>
    </lineage>
</organism>